<dbReference type="OrthoDB" id="9799827at2"/>
<evidence type="ECO:0000256" key="5">
    <source>
        <dbReference type="ARBA" id="ARBA00022679"/>
    </source>
</evidence>
<dbReference type="AlphaFoldDB" id="A0A2N7AWE7"/>
<dbReference type="Proteomes" id="UP000235649">
    <property type="component" value="Unassembled WGS sequence"/>
</dbReference>
<dbReference type="InterPro" id="IPR051471">
    <property type="entry name" value="Bacterial_PTS_sugar_comp"/>
</dbReference>
<evidence type="ECO:0000256" key="3">
    <source>
        <dbReference type="ARBA" id="ARBA00022490"/>
    </source>
</evidence>
<dbReference type="PANTHER" id="PTHR33799:SF1">
    <property type="entry name" value="PTS SYSTEM MANNOSE-SPECIFIC EIIAB COMPONENT-RELATED"/>
    <property type="match status" value="1"/>
</dbReference>
<dbReference type="InterPro" id="IPR004701">
    <property type="entry name" value="PTS_EIIA_man-typ"/>
</dbReference>
<evidence type="ECO:0000256" key="1">
    <source>
        <dbReference type="ARBA" id="ARBA00004496"/>
    </source>
</evidence>
<dbReference type="PANTHER" id="PTHR33799">
    <property type="entry name" value="PTS PERMEASE-RELATED-RELATED"/>
    <property type="match status" value="1"/>
</dbReference>
<proteinExistence type="predicted"/>
<name>A0A2N7AWE7_9LACO</name>
<dbReference type="EMBL" id="NIPR01000005">
    <property type="protein sequence ID" value="PMD73079.1"/>
    <property type="molecule type" value="Genomic_DNA"/>
</dbReference>
<dbReference type="PROSITE" id="PS51096">
    <property type="entry name" value="PTS_EIIA_TYPE_4"/>
    <property type="match status" value="1"/>
</dbReference>
<keyword evidence="5" id="KW-0808">Transferase</keyword>
<keyword evidence="2" id="KW-0813">Transport</keyword>
<evidence type="ECO:0000259" key="8">
    <source>
        <dbReference type="PROSITE" id="PS51096"/>
    </source>
</evidence>
<dbReference type="GO" id="GO:0005737">
    <property type="term" value="C:cytoplasm"/>
    <property type="evidence" value="ECO:0007669"/>
    <property type="project" value="UniProtKB-SubCell"/>
</dbReference>
<evidence type="ECO:0000313" key="9">
    <source>
        <dbReference type="EMBL" id="PMD73079.1"/>
    </source>
</evidence>
<dbReference type="GO" id="GO:0009401">
    <property type="term" value="P:phosphoenolpyruvate-dependent sugar phosphotransferase system"/>
    <property type="evidence" value="ECO:0007669"/>
    <property type="project" value="UniProtKB-KW"/>
</dbReference>
<dbReference type="InterPro" id="IPR036662">
    <property type="entry name" value="PTS_EIIA_man-typ_sf"/>
</dbReference>
<accession>A0A2N7AWE7</accession>
<reference evidence="9 10" key="1">
    <citation type="submission" date="2017-05" db="EMBL/GenBank/DDBJ databases">
        <title>Lactobacillus nurukis nov., sp. nov., isolated from nuruk.</title>
        <authorList>
            <person name="Kim S.-J."/>
        </authorList>
    </citation>
    <scope>NUCLEOTIDE SEQUENCE [LARGE SCALE GENOMIC DNA]</scope>
    <source>
        <strain evidence="9 10">SYF10-1a</strain>
    </source>
</reference>
<dbReference type="InterPro" id="IPR033887">
    <property type="entry name" value="PTS_IIA_man"/>
</dbReference>
<evidence type="ECO:0000313" key="10">
    <source>
        <dbReference type="Proteomes" id="UP000235649"/>
    </source>
</evidence>
<gene>
    <name evidence="9" type="ORF">CBP76_02810</name>
</gene>
<evidence type="ECO:0000256" key="6">
    <source>
        <dbReference type="ARBA" id="ARBA00022683"/>
    </source>
</evidence>
<keyword evidence="4 9" id="KW-0762">Sugar transport</keyword>
<keyword evidence="3" id="KW-0963">Cytoplasm</keyword>
<keyword evidence="6" id="KW-0598">Phosphotransferase system</keyword>
<comment type="caution">
    <text evidence="9">The sequence shown here is derived from an EMBL/GenBank/DDBJ whole genome shotgun (WGS) entry which is preliminary data.</text>
</comment>
<evidence type="ECO:0000256" key="2">
    <source>
        <dbReference type="ARBA" id="ARBA00022448"/>
    </source>
</evidence>
<dbReference type="GO" id="GO:0016020">
    <property type="term" value="C:membrane"/>
    <property type="evidence" value="ECO:0007669"/>
    <property type="project" value="InterPro"/>
</dbReference>
<organism evidence="9 10">
    <name type="scientific">Companilactobacillus nuruki</name>
    <dbReference type="NCBI Taxonomy" id="1993540"/>
    <lineage>
        <taxon>Bacteria</taxon>
        <taxon>Bacillati</taxon>
        <taxon>Bacillota</taxon>
        <taxon>Bacilli</taxon>
        <taxon>Lactobacillales</taxon>
        <taxon>Lactobacillaceae</taxon>
        <taxon>Companilactobacillus</taxon>
    </lineage>
</organism>
<dbReference type="Gene3D" id="3.40.50.510">
    <property type="entry name" value="Phosphotransferase system, mannose-type IIA component"/>
    <property type="match status" value="1"/>
</dbReference>
<dbReference type="CDD" id="cd00006">
    <property type="entry name" value="PTS_IIA_man"/>
    <property type="match status" value="1"/>
</dbReference>
<dbReference type="GO" id="GO:0016301">
    <property type="term" value="F:kinase activity"/>
    <property type="evidence" value="ECO:0007669"/>
    <property type="project" value="UniProtKB-KW"/>
</dbReference>
<evidence type="ECO:0000256" key="4">
    <source>
        <dbReference type="ARBA" id="ARBA00022597"/>
    </source>
</evidence>
<sequence>MPQYKTIVTGHGKFATGFEGAVKLLAGKQLNMKFINFEDGMSEVDLREEYLKAIGNEPVLFFTDLIGGTPYKEAAKIAYKSENVLVVAGCNLASLLETTFNSYDNLKDYANDLVSVTKNSTELFEMNDSEKVDDSEDFEDGI</sequence>
<keyword evidence="7" id="KW-0418">Kinase</keyword>
<dbReference type="Pfam" id="PF03610">
    <property type="entry name" value="EIIA-man"/>
    <property type="match status" value="1"/>
</dbReference>
<feature type="domain" description="PTS EIIA type-4" evidence="8">
    <location>
        <begin position="3"/>
        <end position="124"/>
    </location>
</feature>
<evidence type="ECO:0000256" key="7">
    <source>
        <dbReference type="ARBA" id="ARBA00022777"/>
    </source>
</evidence>
<dbReference type="RefSeq" id="WP_102195412.1">
    <property type="nucleotide sequence ID" value="NZ_NIPR01000005.1"/>
</dbReference>
<comment type="subcellular location">
    <subcellularLocation>
        <location evidence="1">Cytoplasm</location>
    </subcellularLocation>
</comment>
<dbReference type="SUPFAM" id="SSF53062">
    <property type="entry name" value="PTS system fructose IIA component-like"/>
    <property type="match status" value="1"/>
</dbReference>
<keyword evidence="10" id="KW-1185">Reference proteome</keyword>
<protein>
    <submittedName>
        <fullName evidence="9">PTS sugar transporter</fullName>
    </submittedName>
</protein>